<proteinExistence type="predicted"/>
<dbReference type="Proteomes" id="UP000054359">
    <property type="component" value="Unassembled WGS sequence"/>
</dbReference>
<name>A0A087TGP5_STEMI</name>
<gene>
    <name evidence="1" type="ORF">X975_13177</name>
</gene>
<feature type="non-terminal residue" evidence="1">
    <location>
        <position position="49"/>
    </location>
</feature>
<evidence type="ECO:0000313" key="1">
    <source>
        <dbReference type="EMBL" id="KFM64284.1"/>
    </source>
</evidence>
<protein>
    <submittedName>
        <fullName evidence="1">Uncharacterized protein</fullName>
    </submittedName>
</protein>
<sequence length="49" mass="6213">MLMVSRKILFPFTYLYMDHWLLQTVYLHYFEHSYLLKLVFKLLYSFMID</sequence>
<dbReference type="EMBL" id="KK115151">
    <property type="protein sequence ID" value="KFM64284.1"/>
    <property type="molecule type" value="Genomic_DNA"/>
</dbReference>
<accession>A0A087TGP5</accession>
<organism evidence="1 2">
    <name type="scientific">Stegodyphus mimosarum</name>
    <name type="common">African social velvet spider</name>
    <dbReference type="NCBI Taxonomy" id="407821"/>
    <lineage>
        <taxon>Eukaryota</taxon>
        <taxon>Metazoa</taxon>
        <taxon>Ecdysozoa</taxon>
        <taxon>Arthropoda</taxon>
        <taxon>Chelicerata</taxon>
        <taxon>Arachnida</taxon>
        <taxon>Araneae</taxon>
        <taxon>Araneomorphae</taxon>
        <taxon>Entelegynae</taxon>
        <taxon>Eresoidea</taxon>
        <taxon>Eresidae</taxon>
        <taxon>Stegodyphus</taxon>
    </lineage>
</organism>
<dbReference type="AlphaFoldDB" id="A0A087TGP5"/>
<reference evidence="1 2" key="1">
    <citation type="submission" date="2013-11" db="EMBL/GenBank/DDBJ databases">
        <title>Genome sequencing of Stegodyphus mimosarum.</title>
        <authorList>
            <person name="Bechsgaard J."/>
        </authorList>
    </citation>
    <scope>NUCLEOTIDE SEQUENCE [LARGE SCALE GENOMIC DNA]</scope>
</reference>
<keyword evidence="2" id="KW-1185">Reference proteome</keyword>
<evidence type="ECO:0000313" key="2">
    <source>
        <dbReference type="Proteomes" id="UP000054359"/>
    </source>
</evidence>